<dbReference type="SUPFAM" id="SSF49899">
    <property type="entry name" value="Concanavalin A-like lectins/glucanases"/>
    <property type="match status" value="1"/>
</dbReference>
<protein>
    <recommendedName>
        <fullName evidence="6">Xyloglucan endotransglucosylase/hydrolase</fullName>
        <ecNumber evidence="6">2.4.1.207</ecNumber>
    </recommendedName>
</protein>
<evidence type="ECO:0000256" key="2">
    <source>
        <dbReference type="ARBA" id="ARBA00022801"/>
    </source>
</evidence>
<evidence type="ECO:0000256" key="5">
    <source>
        <dbReference type="PIRSR" id="PIRSR005604-1"/>
    </source>
</evidence>
<keyword evidence="6" id="KW-0732">Signal</keyword>
<keyword evidence="2 6" id="KW-0378">Hydrolase</keyword>
<dbReference type="Pfam" id="PF00722">
    <property type="entry name" value="Glyco_hydro_16"/>
    <property type="match status" value="1"/>
</dbReference>
<dbReference type="GO" id="GO:0048046">
    <property type="term" value="C:apoplast"/>
    <property type="evidence" value="ECO:0007669"/>
    <property type="project" value="UniProtKB-SubCell"/>
</dbReference>
<organism evidence="8 9">
    <name type="scientific">Genlisea aurea</name>
    <dbReference type="NCBI Taxonomy" id="192259"/>
    <lineage>
        <taxon>Eukaryota</taxon>
        <taxon>Viridiplantae</taxon>
        <taxon>Streptophyta</taxon>
        <taxon>Embryophyta</taxon>
        <taxon>Tracheophyta</taxon>
        <taxon>Spermatophyta</taxon>
        <taxon>Magnoliopsida</taxon>
        <taxon>eudicotyledons</taxon>
        <taxon>Gunneridae</taxon>
        <taxon>Pentapetalae</taxon>
        <taxon>asterids</taxon>
        <taxon>lamiids</taxon>
        <taxon>Lamiales</taxon>
        <taxon>Lentibulariaceae</taxon>
        <taxon>Genlisea</taxon>
    </lineage>
</organism>
<reference evidence="8 9" key="1">
    <citation type="journal article" date="2013" name="BMC Genomics">
        <title>The miniature genome of a carnivorous plant Genlisea aurea contains a low number of genes and short non-coding sequences.</title>
        <authorList>
            <person name="Leushkin E.V."/>
            <person name="Sutormin R.A."/>
            <person name="Nabieva E.R."/>
            <person name="Penin A.A."/>
            <person name="Kondrashov A.S."/>
            <person name="Logacheva M.D."/>
        </authorList>
    </citation>
    <scope>NUCLEOTIDE SEQUENCE [LARGE SCALE GENOMIC DNA]</scope>
</reference>
<feature type="non-terminal residue" evidence="8">
    <location>
        <position position="292"/>
    </location>
</feature>
<dbReference type="PANTHER" id="PTHR31062">
    <property type="entry name" value="XYLOGLUCAN ENDOTRANSGLUCOSYLASE/HYDROLASE PROTEIN 8-RELATED"/>
    <property type="match status" value="1"/>
</dbReference>
<feature type="active site" description="Proton donor" evidence="5">
    <location>
        <position position="110"/>
    </location>
</feature>
<keyword evidence="6" id="KW-0964">Secreted</keyword>
<dbReference type="PROSITE" id="PS51762">
    <property type="entry name" value="GH16_2"/>
    <property type="match status" value="1"/>
</dbReference>
<keyword evidence="6" id="KW-0052">Apoplast</keyword>
<accession>S8BX97</accession>
<dbReference type="EC" id="2.4.1.207" evidence="6"/>
<evidence type="ECO:0000256" key="6">
    <source>
        <dbReference type="RuleBase" id="RU361120"/>
    </source>
</evidence>
<keyword evidence="9" id="KW-1185">Reference proteome</keyword>
<dbReference type="GO" id="GO:0042546">
    <property type="term" value="P:cell wall biogenesis"/>
    <property type="evidence" value="ECO:0007669"/>
    <property type="project" value="InterPro"/>
</dbReference>
<dbReference type="Gene3D" id="2.60.120.200">
    <property type="match status" value="1"/>
</dbReference>
<sequence length="292" mass="32838">FHIILMMIAATAMATAVKTSPLDFPIIPFTEGFTPLFGESNIFRSPDNLSVQIHLTQDTGSGFKSVEVYEYGFFSADIKLPAGYTAGIVVAFYMSNEESFKDNHDEVDFEFLGNIDGRMWKLQTNVYGNGSRLRGREERYNLWFDPSGDFHSYGIMWTPRRAVFYVDGVPIRVAEREEMGGGGDFPSKPMGIYATIWDASSWVTSGGKHKANYEYAPFVAKFSRLVLHGCAAVNLIEQLVEGPENVVDCGSGLDLVKIGSKDESKMKTFRSKYMFYFYCCDTLRYPEALPEC</sequence>
<keyword evidence="4 6" id="KW-0326">Glycosidase</keyword>
<dbReference type="GO" id="GO:0016762">
    <property type="term" value="F:xyloglucan:xyloglucosyl transferase activity"/>
    <property type="evidence" value="ECO:0007669"/>
    <property type="project" value="UniProtKB-EC"/>
</dbReference>
<dbReference type="InterPro" id="IPR000757">
    <property type="entry name" value="Beta-glucanase-like"/>
</dbReference>
<dbReference type="InterPro" id="IPR044791">
    <property type="entry name" value="Beta-glucanase/XTH"/>
</dbReference>
<keyword evidence="3" id="KW-1015">Disulfide bond</keyword>
<keyword evidence="1 6" id="KW-0808">Transferase</keyword>
<dbReference type="OrthoDB" id="4781at2759"/>
<keyword evidence="6" id="KW-0134">Cell wall</keyword>
<dbReference type="InterPro" id="IPR016455">
    <property type="entry name" value="XTH"/>
</dbReference>
<evidence type="ECO:0000256" key="4">
    <source>
        <dbReference type="ARBA" id="ARBA00023295"/>
    </source>
</evidence>
<evidence type="ECO:0000256" key="3">
    <source>
        <dbReference type="ARBA" id="ARBA00023157"/>
    </source>
</evidence>
<dbReference type="GO" id="GO:0010411">
    <property type="term" value="P:xyloglucan metabolic process"/>
    <property type="evidence" value="ECO:0007669"/>
    <property type="project" value="InterPro"/>
</dbReference>
<evidence type="ECO:0000256" key="1">
    <source>
        <dbReference type="ARBA" id="ARBA00022679"/>
    </source>
</evidence>
<evidence type="ECO:0000313" key="8">
    <source>
        <dbReference type="EMBL" id="EPS58974.1"/>
    </source>
</evidence>
<dbReference type="AlphaFoldDB" id="S8BX97"/>
<comment type="caution">
    <text evidence="8">The sequence shown here is derived from an EMBL/GenBank/DDBJ whole genome shotgun (WGS) entry which is preliminary data.</text>
</comment>
<dbReference type="Pfam" id="PF06955">
    <property type="entry name" value="XET_C"/>
    <property type="match status" value="1"/>
</dbReference>
<proteinExistence type="inferred from homology"/>
<comment type="PTM">
    <text evidence="6">Contains at least one intrachain disulfide bond essential for its enzymatic activity.</text>
</comment>
<dbReference type="Proteomes" id="UP000015453">
    <property type="component" value="Unassembled WGS sequence"/>
</dbReference>
<feature type="signal peptide" evidence="6">
    <location>
        <begin position="1"/>
        <end position="16"/>
    </location>
</feature>
<dbReference type="EMBL" id="AUSU01008750">
    <property type="protein sequence ID" value="EPS58974.1"/>
    <property type="molecule type" value="Genomic_DNA"/>
</dbReference>
<gene>
    <name evidence="8" type="ORF">M569_15841</name>
</gene>
<keyword evidence="6" id="KW-0961">Cell wall biogenesis/degradation</keyword>
<feature type="active site" description="Nucleophile" evidence="5">
    <location>
        <position position="106"/>
    </location>
</feature>
<dbReference type="PIRSF" id="PIRSF005604">
    <property type="entry name" value="XET"/>
    <property type="match status" value="1"/>
</dbReference>
<evidence type="ECO:0000313" key="9">
    <source>
        <dbReference type="Proteomes" id="UP000015453"/>
    </source>
</evidence>
<feature type="domain" description="GH16" evidence="7">
    <location>
        <begin position="22"/>
        <end position="222"/>
    </location>
</feature>
<dbReference type="InterPro" id="IPR010713">
    <property type="entry name" value="XET_C"/>
</dbReference>
<dbReference type="GO" id="GO:0004553">
    <property type="term" value="F:hydrolase activity, hydrolyzing O-glycosyl compounds"/>
    <property type="evidence" value="ECO:0007669"/>
    <property type="project" value="InterPro"/>
</dbReference>
<evidence type="ECO:0000259" key="7">
    <source>
        <dbReference type="PROSITE" id="PS51762"/>
    </source>
</evidence>
<feature type="non-terminal residue" evidence="8">
    <location>
        <position position="1"/>
    </location>
</feature>
<comment type="similarity">
    <text evidence="6">Belongs to the glycosyl hydrolase 16 family.</text>
</comment>
<comment type="subcellular location">
    <subcellularLocation>
        <location evidence="6">Secreted</location>
        <location evidence="6">Cell wall</location>
    </subcellularLocation>
    <subcellularLocation>
        <location evidence="6">Secreted</location>
        <location evidence="6">Extracellular space</location>
        <location evidence="6">Apoplast</location>
    </subcellularLocation>
</comment>
<feature type="chain" id="PRO_5005146712" description="Xyloglucan endotransglucosylase/hydrolase" evidence="6">
    <location>
        <begin position="17"/>
        <end position="292"/>
    </location>
</feature>
<comment type="function">
    <text evidence="6">Catalyzes xyloglucan endohydrolysis (XEH) and/or endotransglycosylation (XET). Cleaves and religates xyloglucan polymers, an essential constituent of the primary cell wall, and thereby participates in cell wall construction of growing tissues.</text>
</comment>
<dbReference type="InterPro" id="IPR013320">
    <property type="entry name" value="ConA-like_dom_sf"/>
</dbReference>
<dbReference type="GO" id="GO:0071555">
    <property type="term" value="P:cell wall organization"/>
    <property type="evidence" value="ECO:0007669"/>
    <property type="project" value="UniProtKB-KW"/>
</dbReference>
<name>S8BX97_9LAMI</name>